<dbReference type="PANTHER" id="PTHR33505">
    <property type="entry name" value="ZGC:162634"/>
    <property type="match status" value="1"/>
</dbReference>
<reference evidence="2 3" key="1">
    <citation type="submission" date="2019-12" db="EMBL/GenBank/DDBJ databases">
        <title>Strain KN286 was isolated from seawater, which was collected from Caroline Seamount in the tropical western Pacific.</title>
        <authorList>
            <person name="Wang Q."/>
        </authorList>
    </citation>
    <scope>NUCLEOTIDE SEQUENCE [LARGE SCALE GENOMIC DNA]</scope>
    <source>
        <strain evidence="2 3">KN286</strain>
    </source>
</reference>
<dbReference type="AlphaFoldDB" id="A0A6B0TK40"/>
<dbReference type="PANTHER" id="PTHR33505:SF4">
    <property type="entry name" value="PROTEIN PREY, MITOCHONDRIAL"/>
    <property type="match status" value="1"/>
</dbReference>
<evidence type="ECO:0000256" key="1">
    <source>
        <dbReference type="HAMAP-Rule" id="MF_01187"/>
    </source>
</evidence>
<dbReference type="Gene3D" id="2.20.25.10">
    <property type="match status" value="1"/>
</dbReference>
<dbReference type="SUPFAM" id="SSF158997">
    <property type="entry name" value="Trm112p-like"/>
    <property type="match status" value="1"/>
</dbReference>
<proteinExistence type="inferred from homology"/>
<sequence>MSPADPPVSDRHMLERLVCPVTRATLRYDASRQELVSAAAGLAFPIRNGVPVMLVDEARPLDAAPNGAAPPQSGTP</sequence>
<dbReference type="Pfam" id="PF03966">
    <property type="entry name" value="Trm112p"/>
    <property type="match status" value="1"/>
</dbReference>
<evidence type="ECO:0000313" key="3">
    <source>
        <dbReference type="Proteomes" id="UP000436016"/>
    </source>
</evidence>
<dbReference type="Proteomes" id="UP000436016">
    <property type="component" value="Unassembled WGS sequence"/>
</dbReference>
<organism evidence="2 3">
    <name type="scientific">Oceanomicrobium pacificus</name>
    <dbReference type="NCBI Taxonomy" id="2692916"/>
    <lineage>
        <taxon>Bacteria</taxon>
        <taxon>Pseudomonadati</taxon>
        <taxon>Pseudomonadota</taxon>
        <taxon>Alphaproteobacteria</taxon>
        <taxon>Rhodobacterales</taxon>
        <taxon>Paracoccaceae</taxon>
        <taxon>Oceanomicrobium</taxon>
    </lineage>
</organism>
<comment type="similarity">
    <text evidence="1">Belongs to the UPF0434 family.</text>
</comment>
<dbReference type="HAMAP" id="MF_01187">
    <property type="entry name" value="UPF0434"/>
    <property type="match status" value="1"/>
</dbReference>
<dbReference type="RefSeq" id="WP_160852546.1">
    <property type="nucleotide sequence ID" value="NZ_WUWG01000001.1"/>
</dbReference>
<comment type="caution">
    <text evidence="2">The sequence shown here is derived from an EMBL/GenBank/DDBJ whole genome shotgun (WGS) entry which is preliminary data.</text>
</comment>
<protein>
    <recommendedName>
        <fullName evidence="1">UPF0434 protein GSH16_05125</fullName>
    </recommendedName>
</protein>
<dbReference type="InterPro" id="IPR005651">
    <property type="entry name" value="Trm112-like"/>
</dbReference>
<dbReference type="GO" id="GO:0005829">
    <property type="term" value="C:cytosol"/>
    <property type="evidence" value="ECO:0007669"/>
    <property type="project" value="TreeGrafter"/>
</dbReference>
<keyword evidence="3" id="KW-1185">Reference proteome</keyword>
<name>A0A6B0TK40_9RHOB</name>
<dbReference type="EMBL" id="WUWG01000001">
    <property type="protein sequence ID" value="MXU64817.1"/>
    <property type="molecule type" value="Genomic_DNA"/>
</dbReference>
<evidence type="ECO:0000313" key="2">
    <source>
        <dbReference type="EMBL" id="MXU64817.1"/>
    </source>
</evidence>
<accession>A0A6B0TK40</accession>
<gene>
    <name evidence="2" type="ORF">GSH16_05125</name>
</gene>